<comment type="caution">
    <text evidence="1">The sequence shown here is derived from an EMBL/GenBank/DDBJ whole genome shotgun (WGS) entry which is preliminary data.</text>
</comment>
<dbReference type="Proteomes" id="UP000235533">
    <property type="component" value="Unassembled WGS sequence"/>
</dbReference>
<accession>A0A2N7JK62</accession>
<sequence>MGIQKHDTDGKCRVWRKLNIAVDASNYKPLQQSLTYPIYTILHMKKHLKTHSNKHADAPLRYVTLVFIKQKPMTILFKLIVELPEIIRFE</sequence>
<dbReference type="AlphaFoldDB" id="A0A2N7JK62"/>
<proteinExistence type="predicted"/>
<protein>
    <submittedName>
        <fullName evidence="1">Uncharacterized protein</fullName>
    </submittedName>
</protein>
<evidence type="ECO:0000313" key="1">
    <source>
        <dbReference type="EMBL" id="PMM41037.1"/>
    </source>
</evidence>
<organism evidence="1 2">
    <name type="scientific">Vibrio splendidus</name>
    <dbReference type="NCBI Taxonomy" id="29497"/>
    <lineage>
        <taxon>Bacteria</taxon>
        <taxon>Pseudomonadati</taxon>
        <taxon>Pseudomonadota</taxon>
        <taxon>Gammaproteobacteria</taxon>
        <taxon>Vibrionales</taxon>
        <taxon>Vibrionaceae</taxon>
        <taxon>Vibrio</taxon>
    </lineage>
</organism>
<reference evidence="2" key="1">
    <citation type="submission" date="2016-07" db="EMBL/GenBank/DDBJ databases">
        <title>Nontailed viruses are major unrecognized killers of bacteria in the ocean.</title>
        <authorList>
            <person name="Kauffman K."/>
            <person name="Hussain F."/>
            <person name="Yang J."/>
            <person name="Arevalo P."/>
            <person name="Brown J."/>
            <person name="Cutler M."/>
            <person name="Kelly L."/>
            <person name="Polz M.F."/>
        </authorList>
    </citation>
    <scope>NUCLEOTIDE SEQUENCE [LARGE SCALE GENOMIC DNA]</scope>
    <source>
        <strain evidence="2">10N.261.48.B5</strain>
    </source>
</reference>
<name>A0A2N7JK62_VIBSP</name>
<evidence type="ECO:0000313" key="2">
    <source>
        <dbReference type="Proteomes" id="UP000235533"/>
    </source>
</evidence>
<gene>
    <name evidence="1" type="ORF">BCT54_11290</name>
</gene>
<dbReference type="EMBL" id="MCZF01000293">
    <property type="protein sequence ID" value="PMM41037.1"/>
    <property type="molecule type" value="Genomic_DNA"/>
</dbReference>